<dbReference type="Pfam" id="PF00271">
    <property type="entry name" value="Helicase_C"/>
    <property type="match status" value="1"/>
</dbReference>
<dbReference type="PANTHER" id="PTHR47961:SF6">
    <property type="entry name" value="DNA-DIRECTED DNA POLYMERASE"/>
    <property type="match status" value="1"/>
</dbReference>
<proteinExistence type="predicted"/>
<dbReference type="GO" id="GO:0003676">
    <property type="term" value="F:nucleic acid binding"/>
    <property type="evidence" value="ECO:0007669"/>
    <property type="project" value="InterPro"/>
</dbReference>
<dbReference type="EMBL" id="JAPVES010000024">
    <property type="protein sequence ID" value="MCZ3371138.1"/>
    <property type="molecule type" value="Genomic_DNA"/>
</dbReference>
<dbReference type="CDD" id="cd17921">
    <property type="entry name" value="DEXHc_Ski2"/>
    <property type="match status" value="1"/>
</dbReference>
<dbReference type="SUPFAM" id="SSF52540">
    <property type="entry name" value="P-loop containing nucleoside triphosphate hydrolases"/>
    <property type="match status" value="1"/>
</dbReference>
<comment type="caution">
    <text evidence="8">The sequence shown here is derived from an EMBL/GenBank/DDBJ whole genome shotgun (WGS) entry which is preliminary data.</text>
</comment>
<dbReference type="GO" id="GO:0140097">
    <property type="term" value="F:catalytic activity, acting on DNA"/>
    <property type="evidence" value="ECO:0007669"/>
    <property type="project" value="UniProtKB-ARBA"/>
</dbReference>
<name>A0A9E5A441_9EURY</name>
<dbReference type="GO" id="GO:0004386">
    <property type="term" value="F:helicase activity"/>
    <property type="evidence" value="ECO:0007669"/>
    <property type="project" value="UniProtKB-KW"/>
</dbReference>
<protein>
    <submittedName>
        <fullName evidence="8">DEAD/DEAH box helicase</fullName>
    </submittedName>
</protein>
<feature type="domain" description="Helicase C-terminal" evidence="6">
    <location>
        <begin position="545"/>
        <end position="749"/>
    </location>
</feature>
<dbReference type="Gene3D" id="3.40.50.300">
    <property type="entry name" value="P-loop containing nucleotide triphosphate hydrolases"/>
    <property type="match status" value="2"/>
</dbReference>
<dbReference type="InterPro" id="IPR050474">
    <property type="entry name" value="Hel308_SKI2-like"/>
</dbReference>
<dbReference type="InterPro" id="IPR001650">
    <property type="entry name" value="Helicase_C-like"/>
</dbReference>
<dbReference type="InterPro" id="IPR027417">
    <property type="entry name" value="P-loop_NTPase"/>
</dbReference>
<keyword evidence="2" id="KW-0378">Hydrolase</keyword>
<evidence type="ECO:0000256" key="4">
    <source>
        <dbReference type="ARBA" id="ARBA00022840"/>
    </source>
</evidence>
<dbReference type="InterPro" id="IPR011545">
    <property type="entry name" value="DEAD/DEAH_box_helicase_dom"/>
</dbReference>
<keyword evidence="9" id="KW-1185">Reference proteome</keyword>
<keyword evidence="4" id="KW-0067">ATP-binding</keyword>
<evidence type="ECO:0000313" key="9">
    <source>
        <dbReference type="Proteomes" id="UP001068021"/>
    </source>
</evidence>
<evidence type="ECO:0000256" key="1">
    <source>
        <dbReference type="ARBA" id="ARBA00022741"/>
    </source>
</evidence>
<dbReference type="SMART" id="SM00490">
    <property type="entry name" value="HELICc"/>
    <property type="match status" value="1"/>
</dbReference>
<dbReference type="EMBL" id="JAPVER010000020">
    <property type="protein sequence ID" value="MCZ3365674.1"/>
    <property type="molecule type" value="Genomic_DNA"/>
</dbReference>
<gene>
    <name evidence="8" type="ORF">O3H35_00650</name>
    <name evidence="7" type="ORF">O3H54_07235</name>
</gene>
<dbReference type="Pfam" id="PF00270">
    <property type="entry name" value="DEAD"/>
    <property type="match status" value="1"/>
</dbReference>
<evidence type="ECO:0000259" key="5">
    <source>
        <dbReference type="PROSITE" id="PS51192"/>
    </source>
</evidence>
<sequence>MSNQNPEILFETLEKFSEDYLDMRLEAQAHARSIISNLNPNKAQWPHFKKDLDIRLYYMANFQILSALNLLEFEKYQKPAKDYLKKGAEALEYLYKYPGCDSSISDEVIFNSILAYYISGNYASAYVLSKEIDGKLELSDPQKLIATFLKKDLKGALTKALNILNDRKYKDQIIANEILEGNIDENEAISRVFNYSIAKAVSLHVGYVKTGKLEYYQNSIKIIEHSINLAKKHRFVDWWWWLYSLSFIFKEYYENSLWKQLDSFKEDNKDITKKYIRSQLSHKPPVIELWPSQVSAMPMVIDEQKRSFCLKMPTSAGKTRIAELTILRFFLDSLEEPRKCVYIAPFRSLALEIEKKFRENFNLLGYKVSEIYGGFDLNPAESTLIQETHILVLTPEKFDAILRYIPDIAEDIGLIIIDEGHIIDTTKRGLMFEFFIQRLLNRFNDKDCRFLFISAVLPNAKQFAQWITGSSNQLIESDWRPSRLMLGRLTWRGESAWINYTHNLYDNFNQDCFVPNFVERTKIEGLPGAGRLKNPFPNNANEAFALSALLFARKGTTLVFVPQKRQAKPFGDLILQAIRKQRIIEKSKGKDFELPSINEKSEYFKECKRIIESEMGKGSFLLKFLKNGFVIHHAGLPSRVRIAIEDLVRANDIKLIIATTTLAEGVNLPIKTVLIKGLYIDMGKKLDSLRFWNICGRAGRAGKENEGQILFCLDETIKFDKHKRNLANINLVIHRFKTSEVVSMIYKLLYTVVREWKRKYPDVDISKLCINLANNSYTWIDEDNQNFFRVWMDILDSHLLAISEESDVKEISPSTLQEILEGSLLFIQLQQRRDAYLSIDLINEILSSRIHYIWSKYPSSNVRKRIYKLGMRLSDCELIENNREYLYNLFEESILWDELSEEKRVNLLIKISKFILQLKEIVDNRPIPKQWPQIISSWLKGKEVLNMVEDDHINTFTNDPTELRLFLEDMGGYRLPWGLTSIVNYLKMIEEDKSMDIPSICSYFSGMFKYGVNNPVAVCILPYLNQERYLALTLADICPYTIENPKKIVEWFNNLTEEQLIEKGIKKTVSRHIIQLMNDNAYNGQVFLKDLITINLTSELINLINEGDNVLLAPRLDISQNHYQILTIDGHDLGTFEYYEPIPKWWYEFQITDSIIENIQYKEGLYKVSIRIET</sequence>
<dbReference type="RefSeq" id="WP_048081993.1">
    <property type="nucleotide sequence ID" value="NZ_JAPVER010000020.1"/>
</dbReference>
<evidence type="ECO:0000256" key="2">
    <source>
        <dbReference type="ARBA" id="ARBA00022801"/>
    </source>
</evidence>
<evidence type="ECO:0000313" key="7">
    <source>
        <dbReference type="EMBL" id="MCZ3365674.1"/>
    </source>
</evidence>
<evidence type="ECO:0000259" key="6">
    <source>
        <dbReference type="PROSITE" id="PS51194"/>
    </source>
</evidence>
<feature type="domain" description="Helicase ATP-binding" evidence="5">
    <location>
        <begin position="299"/>
        <end position="475"/>
    </location>
</feature>
<reference evidence="8" key="1">
    <citation type="submission" date="2022-12" db="EMBL/GenBank/DDBJ databases">
        <title>Reclassification of two methanogenic archaea species isolated from the Kolyma lowland permafrost.</title>
        <authorList>
            <person name="Trubitsyn V.E."/>
            <person name="Rivkina E.M."/>
            <person name="Shcherbakova V.A."/>
        </authorList>
    </citation>
    <scope>NUCLEOTIDE SEQUENCE</scope>
    <source>
        <strain evidence="7">M2</strain>
        <strain evidence="8">MK4</strain>
    </source>
</reference>
<dbReference type="Proteomes" id="UP001074446">
    <property type="component" value="Unassembled WGS sequence"/>
</dbReference>
<dbReference type="GO" id="GO:0016787">
    <property type="term" value="F:hydrolase activity"/>
    <property type="evidence" value="ECO:0007669"/>
    <property type="project" value="UniProtKB-KW"/>
</dbReference>
<dbReference type="Proteomes" id="UP001068021">
    <property type="component" value="Unassembled WGS sequence"/>
</dbReference>
<keyword evidence="1" id="KW-0547">Nucleotide-binding</keyword>
<dbReference type="PANTHER" id="PTHR47961">
    <property type="entry name" value="DNA POLYMERASE THETA, PUTATIVE (AFU_ORTHOLOGUE AFUA_1G05260)-RELATED"/>
    <property type="match status" value="1"/>
</dbReference>
<accession>A0A9E5A441</accession>
<evidence type="ECO:0000256" key="3">
    <source>
        <dbReference type="ARBA" id="ARBA00022806"/>
    </source>
</evidence>
<dbReference type="SMART" id="SM00487">
    <property type="entry name" value="DEXDc"/>
    <property type="match status" value="1"/>
</dbReference>
<dbReference type="PROSITE" id="PS51194">
    <property type="entry name" value="HELICASE_CTER"/>
    <property type="match status" value="1"/>
</dbReference>
<dbReference type="GO" id="GO:0005524">
    <property type="term" value="F:ATP binding"/>
    <property type="evidence" value="ECO:0007669"/>
    <property type="project" value="UniProtKB-KW"/>
</dbReference>
<dbReference type="PROSITE" id="PS51192">
    <property type="entry name" value="HELICASE_ATP_BIND_1"/>
    <property type="match status" value="1"/>
</dbReference>
<dbReference type="AlphaFoldDB" id="A0A9E5A441"/>
<keyword evidence="3 8" id="KW-0347">Helicase</keyword>
<organism evidence="8">
    <name type="scientific">Methanobacterium veterum</name>
    <dbReference type="NCBI Taxonomy" id="408577"/>
    <lineage>
        <taxon>Archaea</taxon>
        <taxon>Methanobacteriati</taxon>
        <taxon>Methanobacteriota</taxon>
        <taxon>Methanomada group</taxon>
        <taxon>Methanobacteria</taxon>
        <taxon>Methanobacteriales</taxon>
        <taxon>Methanobacteriaceae</taxon>
        <taxon>Methanobacterium</taxon>
    </lineage>
</organism>
<evidence type="ECO:0000313" key="8">
    <source>
        <dbReference type="EMBL" id="MCZ3371138.1"/>
    </source>
</evidence>
<dbReference type="InterPro" id="IPR014001">
    <property type="entry name" value="Helicase_ATP-bd"/>
</dbReference>